<evidence type="ECO:0000313" key="2">
    <source>
        <dbReference type="EMBL" id="MBM0276304.1"/>
    </source>
</evidence>
<comment type="caution">
    <text evidence="2">The sequence shown here is derived from an EMBL/GenBank/DDBJ whole genome shotgun (WGS) entry which is preliminary data.</text>
</comment>
<dbReference type="CDD" id="cd02440">
    <property type="entry name" value="AdoMet_MTases"/>
    <property type="match status" value="1"/>
</dbReference>
<evidence type="ECO:0000313" key="3">
    <source>
        <dbReference type="Proteomes" id="UP000622245"/>
    </source>
</evidence>
<dbReference type="Pfam" id="PF08241">
    <property type="entry name" value="Methyltransf_11"/>
    <property type="match status" value="1"/>
</dbReference>
<dbReference type="PANTHER" id="PTHR42912">
    <property type="entry name" value="METHYLTRANSFERASE"/>
    <property type="match status" value="1"/>
</dbReference>
<reference evidence="2 3" key="1">
    <citation type="submission" date="2021-01" db="EMBL/GenBank/DDBJ databases">
        <title>Draft genome sequence of Micromonospora sp. strain STR1s_6.</title>
        <authorList>
            <person name="Karlyshev A."/>
            <person name="Jawad R."/>
        </authorList>
    </citation>
    <scope>NUCLEOTIDE SEQUENCE [LARGE SCALE GENOMIC DNA]</scope>
    <source>
        <strain evidence="2 3">STR1S-6</strain>
    </source>
</reference>
<dbReference type="GO" id="GO:0032259">
    <property type="term" value="P:methylation"/>
    <property type="evidence" value="ECO:0007669"/>
    <property type="project" value="UniProtKB-KW"/>
</dbReference>
<proteinExistence type="predicted"/>
<organism evidence="2 3">
    <name type="scientific">Micromonospora tarensis</name>
    <dbReference type="NCBI Taxonomy" id="2806100"/>
    <lineage>
        <taxon>Bacteria</taxon>
        <taxon>Bacillati</taxon>
        <taxon>Actinomycetota</taxon>
        <taxon>Actinomycetes</taxon>
        <taxon>Micromonosporales</taxon>
        <taxon>Micromonosporaceae</taxon>
        <taxon>Micromonospora</taxon>
    </lineage>
</organism>
<dbReference type="Proteomes" id="UP000622245">
    <property type="component" value="Unassembled WGS sequence"/>
</dbReference>
<sequence>MAELEKILEPADGAPAVAARLDAVEHHPAIAELRRYSYGLLGLEPADAVVDVGSGTGRAVAELTGAGFHAIGVDPDEDMLAVARTRYPFADLLSGTGECLPIRSASMAGYRADKVLHQVAEPIAAVREARRVLRPGGRAVLLGQDWDALIIDSSDGVLTRRIVQARADTIPHPRVARSYRDLLLAAGFTAVSLEARTVVFTEAPLVHMLTGLATAAREAGAVTAEQATVWLTDQRDRAAAGRLMVALPFFVAAGTAPRPTRAGRRRTSG</sequence>
<accession>A0ABS1YFW8</accession>
<dbReference type="GO" id="GO:0008168">
    <property type="term" value="F:methyltransferase activity"/>
    <property type="evidence" value="ECO:0007669"/>
    <property type="project" value="UniProtKB-KW"/>
</dbReference>
<dbReference type="InterPro" id="IPR029063">
    <property type="entry name" value="SAM-dependent_MTases_sf"/>
</dbReference>
<dbReference type="PANTHER" id="PTHR42912:SF94">
    <property type="entry name" value="METHYLTRANSFERASE TYPE 11 DOMAIN-CONTAINING PROTEIN"/>
    <property type="match status" value="1"/>
</dbReference>
<evidence type="ECO:0000259" key="1">
    <source>
        <dbReference type="Pfam" id="PF08241"/>
    </source>
</evidence>
<name>A0ABS1YFW8_9ACTN</name>
<keyword evidence="2" id="KW-0489">Methyltransferase</keyword>
<feature type="domain" description="Methyltransferase type 11" evidence="1">
    <location>
        <begin position="50"/>
        <end position="140"/>
    </location>
</feature>
<dbReference type="SUPFAM" id="SSF53335">
    <property type="entry name" value="S-adenosyl-L-methionine-dependent methyltransferases"/>
    <property type="match status" value="1"/>
</dbReference>
<keyword evidence="3" id="KW-1185">Reference proteome</keyword>
<dbReference type="InterPro" id="IPR013216">
    <property type="entry name" value="Methyltransf_11"/>
</dbReference>
<dbReference type="Gene3D" id="3.40.50.150">
    <property type="entry name" value="Vaccinia Virus protein VP39"/>
    <property type="match status" value="1"/>
</dbReference>
<dbReference type="EMBL" id="JAEVHL010000050">
    <property type="protein sequence ID" value="MBM0276304.1"/>
    <property type="molecule type" value="Genomic_DNA"/>
</dbReference>
<dbReference type="InterPro" id="IPR050508">
    <property type="entry name" value="Methyltransf_Superfamily"/>
</dbReference>
<protein>
    <submittedName>
        <fullName evidence="2">Methyltransferase domain-containing protein</fullName>
    </submittedName>
</protein>
<gene>
    <name evidence="2" type="ORF">JM949_13075</name>
</gene>
<keyword evidence="2" id="KW-0808">Transferase</keyword>
<dbReference type="RefSeq" id="WP_203148756.1">
    <property type="nucleotide sequence ID" value="NZ_JAEVHL010000050.1"/>
</dbReference>